<dbReference type="Gene3D" id="3.40.50.150">
    <property type="entry name" value="Vaccinia Virus protein VP39"/>
    <property type="match status" value="1"/>
</dbReference>
<protein>
    <submittedName>
        <fullName evidence="2">Methyltransferase domain protein</fullName>
    </submittedName>
</protein>
<feature type="domain" description="Methyltransferase type 11" evidence="1">
    <location>
        <begin position="40"/>
        <end position="134"/>
    </location>
</feature>
<keyword evidence="2" id="KW-0808">Transferase</keyword>
<evidence type="ECO:0000313" key="3">
    <source>
        <dbReference type="Proteomes" id="UP000004736"/>
    </source>
</evidence>
<sequence length="208" mass="22984">MFWDNVAGVYDVFVNVINRKTHTALRKIVAGMIESEDTVLECACGTGLLSIVIAKKCKRLTATDFSEKMLKKAAKNCASCTNIAFRFADITALDFADNSFDKVVAGNVIHLLDDPMKALNELNRVCKPGGTLIIPTYMNREKKEQDSSFISAVGRAGADFKRQFTADSYRQFFLDAGYDDVKITMAEGRVPCAVAVMKCVLHCFHCLS</sequence>
<dbReference type="eggNOG" id="COG2226">
    <property type="taxonomic scope" value="Bacteria"/>
</dbReference>
<dbReference type="CDD" id="cd02440">
    <property type="entry name" value="AdoMet_MTases"/>
    <property type="match status" value="1"/>
</dbReference>
<organism evidence="2 3">
    <name type="scientific">Dialister invisus DSM 15470</name>
    <dbReference type="NCBI Taxonomy" id="592028"/>
    <lineage>
        <taxon>Bacteria</taxon>
        <taxon>Bacillati</taxon>
        <taxon>Bacillota</taxon>
        <taxon>Negativicutes</taxon>
        <taxon>Veillonellales</taxon>
        <taxon>Veillonellaceae</taxon>
        <taxon>Dialister</taxon>
    </lineage>
</organism>
<accession>C9LPY7</accession>
<gene>
    <name evidence="2" type="ORF">GCWU000321_01618</name>
</gene>
<dbReference type="SUPFAM" id="SSF53335">
    <property type="entry name" value="S-adenosyl-L-methionine-dependent methyltransferases"/>
    <property type="match status" value="1"/>
</dbReference>
<evidence type="ECO:0000259" key="1">
    <source>
        <dbReference type="Pfam" id="PF08241"/>
    </source>
</evidence>
<dbReference type="PANTHER" id="PTHR43591">
    <property type="entry name" value="METHYLTRANSFERASE"/>
    <property type="match status" value="1"/>
</dbReference>
<comment type="caution">
    <text evidence="2">The sequence shown here is derived from an EMBL/GenBank/DDBJ whole genome shotgun (WGS) entry which is preliminary data.</text>
</comment>
<dbReference type="Pfam" id="PF08241">
    <property type="entry name" value="Methyltransf_11"/>
    <property type="match status" value="1"/>
</dbReference>
<dbReference type="InterPro" id="IPR013216">
    <property type="entry name" value="Methyltransf_11"/>
</dbReference>
<dbReference type="GO" id="GO:0032259">
    <property type="term" value="P:methylation"/>
    <property type="evidence" value="ECO:0007669"/>
    <property type="project" value="UniProtKB-KW"/>
</dbReference>
<keyword evidence="2" id="KW-0489">Methyltransferase</keyword>
<dbReference type="STRING" id="592028.GCWU000321_01618"/>
<dbReference type="EMBL" id="ACIM02000001">
    <property type="protein sequence ID" value="EEW97623.1"/>
    <property type="molecule type" value="Genomic_DNA"/>
</dbReference>
<dbReference type="InterPro" id="IPR029063">
    <property type="entry name" value="SAM-dependent_MTases_sf"/>
</dbReference>
<evidence type="ECO:0000313" key="2">
    <source>
        <dbReference type="EMBL" id="EEW97623.1"/>
    </source>
</evidence>
<dbReference type="GO" id="GO:0008757">
    <property type="term" value="F:S-adenosylmethionine-dependent methyltransferase activity"/>
    <property type="evidence" value="ECO:0007669"/>
    <property type="project" value="InterPro"/>
</dbReference>
<dbReference type="RefSeq" id="WP_007070555.1">
    <property type="nucleotide sequence ID" value="NZ_GG698602.1"/>
</dbReference>
<dbReference type="HOGENOM" id="CLU_037990_15_1_9"/>
<reference evidence="2" key="1">
    <citation type="submission" date="2009-09" db="EMBL/GenBank/DDBJ databases">
        <authorList>
            <person name="Weinstock G."/>
            <person name="Sodergren E."/>
            <person name="Clifton S."/>
            <person name="Fulton L."/>
            <person name="Fulton B."/>
            <person name="Courtney L."/>
            <person name="Fronick C."/>
            <person name="Harrison M."/>
            <person name="Strong C."/>
            <person name="Farmer C."/>
            <person name="Delahaunty K."/>
            <person name="Markovic C."/>
            <person name="Hall O."/>
            <person name="Minx P."/>
            <person name="Tomlinson C."/>
            <person name="Mitreva M."/>
            <person name="Nelson J."/>
            <person name="Hou S."/>
            <person name="Wollam A."/>
            <person name="Pepin K.H."/>
            <person name="Johnson M."/>
            <person name="Bhonagiri V."/>
            <person name="Nash W.E."/>
            <person name="Warren W."/>
            <person name="Chinwalla A."/>
            <person name="Mardis E.R."/>
            <person name="Wilson R.K."/>
        </authorList>
    </citation>
    <scope>NUCLEOTIDE SEQUENCE [LARGE SCALE GENOMIC DNA]</scope>
    <source>
        <strain evidence="2">DSM 15470</strain>
    </source>
</reference>
<dbReference type="AlphaFoldDB" id="C9LPY7"/>
<dbReference type="Proteomes" id="UP000004736">
    <property type="component" value="Unassembled WGS sequence"/>
</dbReference>
<proteinExistence type="predicted"/>
<name>C9LPY7_9FIRM</name>
<keyword evidence="3" id="KW-1185">Reference proteome</keyword>
<dbReference type="OrthoDB" id="9808140at2"/>
<dbReference type="GeneID" id="78278159"/>